<name>A0A835GZQ0_9MAGN</name>
<sequence>MLSTMIENPIKTQSDYDRKQELESFDDTKADVKGLVDEGVTKTPQIFIHPPSSVDLNKNTSLGNYRIPAIDSKVSKMLQLGRSIVEEVRR</sequence>
<organism evidence="1 2">
    <name type="scientific">Coptis chinensis</name>
    <dbReference type="NCBI Taxonomy" id="261450"/>
    <lineage>
        <taxon>Eukaryota</taxon>
        <taxon>Viridiplantae</taxon>
        <taxon>Streptophyta</taxon>
        <taxon>Embryophyta</taxon>
        <taxon>Tracheophyta</taxon>
        <taxon>Spermatophyta</taxon>
        <taxon>Magnoliopsida</taxon>
        <taxon>Ranunculales</taxon>
        <taxon>Ranunculaceae</taxon>
        <taxon>Coptidoideae</taxon>
        <taxon>Coptis</taxon>
    </lineage>
</organism>
<protein>
    <submittedName>
        <fullName evidence="1">Uncharacterized protein</fullName>
    </submittedName>
</protein>
<proteinExistence type="predicted"/>
<dbReference type="AlphaFoldDB" id="A0A835GZQ0"/>
<comment type="caution">
    <text evidence="1">The sequence shown here is derived from an EMBL/GenBank/DDBJ whole genome shotgun (WGS) entry which is preliminary data.</text>
</comment>
<dbReference type="Proteomes" id="UP000631114">
    <property type="component" value="Unassembled WGS sequence"/>
</dbReference>
<keyword evidence="2" id="KW-1185">Reference proteome</keyword>
<evidence type="ECO:0000313" key="2">
    <source>
        <dbReference type="Proteomes" id="UP000631114"/>
    </source>
</evidence>
<gene>
    <name evidence="1" type="ORF">IFM89_016851</name>
</gene>
<dbReference type="EMBL" id="JADFTS010000009">
    <property type="protein sequence ID" value="KAF9588888.1"/>
    <property type="molecule type" value="Genomic_DNA"/>
</dbReference>
<accession>A0A835GZQ0</accession>
<reference evidence="1 2" key="1">
    <citation type="submission" date="2020-10" db="EMBL/GenBank/DDBJ databases">
        <title>The Coptis chinensis genome and diversification of protoberbering-type alkaloids.</title>
        <authorList>
            <person name="Wang B."/>
            <person name="Shu S."/>
            <person name="Song C."/>
            <person name="Liu Y."/>
        </authorList>
    </citation>
    <scope>NUCLEOTIDE SEQUENCE [LARGE SCALE GENOMIC DNA]</scope>
    <source>
        <strain evidence="1">HL-2020</strain>
        <tissue evidence="1">Leaf</tissue>
    </source>
</reference>
<dbReference type="OrthoDB" id="288590at2759"/>
<evidence type="ECO:0000313" key="1">
    <source>
        <dbReference type="EMBL" id="KAF9588888.1"/>
    </source>
</evidence>